<dbReference type="AlphaFoldDB" id="S4PJ40"/>
<protein>
    <submittedName>
        <fullName evidence="1">Uncharacterized protein</fullName>
    </submittedName>
</protein>
<dbReference type="EMBL" id="GAIX01005170">
    <property type="protein sequence ID" value="JAA87390.1"/>
    <property type="molecule type" value="Transcribed_RNA"/>
</dbReference>
<reference evidence="1" key="1">
    <citation type="journal article" date="2013" name="BMC Genomics">
        <title>Unscrambling butterfly oogenesis.</title>
        <authorList>
            <person name="Carter J.M."/>
            <person name="Baker S.C."/>
            <person name="Pink R."/>
            <person name="Carter D.R."/>
            <person name="Collins A."/>
            <person name="Tomlin J."/>
            <person name="Gibbs M."/>
            <person name="Breuker C.J."/>
        </authorList>
    </citation>
    <scope>NUCLEOTIDE SEQUENCE</scope>
    <source>
        <tissue evidence="1">Ovary</tissue>
    </source>
</reference>
<evidence type="ECO:0000313" key="1">
    <source>
        <dbReference type="EMBL" id="JAA87390.1"/>
    </source>
</evidence>
<name>S4PJ40_9NEOP</name>
<accession>S4PJ40</accession>
<reference evidence="1" key="2">
    <citation type="submission" date="2013-05" db="EMBL/GenBank/DDBJ databases">
        <authorList>
            <person name="Carter J.-M."/>
            <person name="Baker S.C."/>
            <person name="Pink R."/>
            <person name="Carter D.R.F."/>
            <person name="Collins A."/>
            <person name="Tomlin J."/>
            <person name="Gibbs M."/>
            <person name="Breuker C.J."/>
        </authorList>
    </citation>
    <scope>NUCLEOTIDE SEQUENCE</scope>
    <source>
        <tissue evidence="1">Ovary</tissue>
    </source>
</reference>
<proteinExistence type="predicted"/>
<sequence>MAYRRCVAWLGGVASSVCVCVKWHGMLLVARSLIVAWPSSSGAAFNRRVALSSSIDNGLTWQSVAWQNVAWRSPLQL</sequence>
<organism evidence="1">
    <name type="scientific">Pararge aegeria</name>
    <name type="common">speckled wood butterfly</name>
    <dbReference type="NCBI Taxonomy" id="116150"/>
    <lineage>
        <taxon>Eukaryota</taxon>
        <taxon>Metazoa</taxon>
        <taxon>Ecdysozoa</taxon>
        <taxon>Arthropoda</taxon>
        <taxon>Hexapoda</taxon>
        <taxon>Insecta</taxon>
        <taxon>Pterygota</taxon>
        <taxon>Neoptera</taxon>
        <taxon>Endopterygota</taxon>
        <taxon>Lepidoptera</taxon>
        <taxon>Glossata</taxon>
        <taxon>Ditrysia</taxon>
        <taxon>Papilionoidea</taxon>
        <taxon>Nymphalidae</taxon>
        <taxon>Satyrinae</taxon>
        <taxon>Satyrini</taxon>
        <taxon>Parargina</taxon>
        <taxon>Pararge</taxon>
    </lineage>
</organism>